<feature type="compositionally biased region" description="Polar residues" evidence="1">
    <location>
        <begin position="557"/>
        <end position="568"/>
    </location>
</feature>
<feature type="compositionally biased region" description="Acidic residues" evidence="1">
    <location>
        <begin position="165"/>
        <end position="180"/>
    </location>
</feature>
<accession>A0A8H6ZH72</accession>
<organism evidence="2 3">
    <name type="scientific">Mycena sanguinolenta</name>
    <dbReference type="NCBI Taxonomy" id="230812"/>
    <lineage>
        <taxon>Eukaryota</taxon>
        <taxon>Fungi</taxon>
        <taxon>Dikarya</taxon>
        <taxon>Basidiomycota</taxon>
        <taxon>Agaricomycotina</taxon>
        <taxon>Agaricomycetes</taxon>
        <taxon>Agaricomycetidae</taxon>
        <taxon>Agaricales</taxon>
        <taxon>Marasmiineae</taxon>
        <taxon>Mycenaceae</taxon>
        <taxon>Mycena</taxon>
    </lineage>
</organism>
<proteinExistence type="predicted"/>
<feature type="region of interest" description="Disordered" evidence="1">
    <location>
        <begin position="530"/>
        <end position="634"/>
    </location>
</feature>
<feature type="region of interest" description="Disordered" evidence="1">
    <location>
        <begin position="383"/>
        <end position="470"/>
    </location>
</feature>
<comment type="caution">
    <text evidence="2">The sequence shown here is derived from an EMBL/GenBank/DDBJ whole genome shotgun (WGS) entry which is preliminary data.</text>
</comment>
<sequence length="868" mass="95196">MAHPSTSCSNIFRNISRLRHTKKTTSGRKERAELEDEEHTYTERLEEVKEHNKQERKKNGRCKAILQPLPLPGERLNELRARGATRSKLKSWFSNAKTKDKRRNLEPFRAWLSSLTAIHGAPRRIKLPWLVWQHPTHGEALRVRYHHKYKKDADDELGQARDGFEKDDESDEEDEEEEDAPAVNVMNRKYDLARTYYEELDEEQQAELMEQRDKDFKEQRAAYERSLKGRDDMRRRNAESISQRALESLCSQMECKGMLILGEILDGEGEIFISMVNHGVLPKHEGVNFTKWAPVRSKAVMQTFADFLVACKKDEKGVLGIPRDQGPPNVGTATLCAHCASSLVSIPCASSSPAAALVGKSSPMPAPEALLIVDKAAACPAREKTRYAQKKPRETAGKQRQRAKKKSKKSRAKGEEEAEAEESGAGEDGSGSWSNSDRDSDTGEEEEPQLETSAVPVSTPPPSPQLMRTPKTPLREKLAAMPTPQRHRTIHEFNTLSSYEFERENNIARNQALLRNILPAPASVLLGVKAPAAPRPDAPPPPRRTSRRLAGPAGSTAAGQNDHGNTPSLLLGDTPADSGDMPADSGDAPAADQQVSSPALPSTLLMDNVPARTPTPPLGDAAAAPIANSSSSAPAPAVDLAPLAMNSVRLSVPPIAALSVSPSVSHAASPPAAPAVPSAKHMLVRELFGTGVDSPTWTAAVEAWWALEEATGFQIVGKALSPRGRPEAVGWWVQRGRNSTRIPLSLGDVGKEDDREDFYVAVMKWWVEVNPGWRKDEDSAARFEVNGLKQEGNGDLDSLPPGLNGLTSVLACLWWWHRLAGVPAGLPAWKKIAADVTWVLVEKKRALVGKRSASPTSEERPEKRARIV</sequence>
<dbReference type="Proteomes" id="UP000623467">
    <property type="component" value="Unassembled WGS sequence"/>
</dbReference>
<gene>
    <name evidence="2" type="ORF">MSAN_00097500</name>
</gene>
<reference evidence="2" key="1">
    <citation type="submission" date="2020-05" db="EMBL/GenBank/DDBJ databases">
        <title>Mycena genomes resolve the evolution of fungal bioluminescence.</title>
        <authorList>
            <person name="Tsai I.J."/>
        </authorList>
    </citation>
    <scope>NUCLEOTIDE SEQUENCE</scope>
    <source>
        <strain evidence="2">160909Yilan</strain>
    </source>
</reference>
<keyword evidence="3" id="KW-1185">Reference proteome</keyword>
<feature type="compositionally biased region" description="Pro residues" evidence="1">
    <location>
        <begin position="533"/>
        <end position="543"/>
    </location>
</feature>
<evidence type="ECO:0000256" key="1">
    <source>
        <dbReference type="SAM" id="MobiDB-lite"/>
    </source>
</evidence>
<evidence type="ECO:0000313" key="2">
    <source>
        <dbReference type="EMBL" id="KAF7376801.1"/>
    </source>
</evidence>
<dbReference type="EMBL" id="JACAZH010000001">
    <property type="protein sequence ID" value="KAF7376801.1"/>
    <property type="molecule type" value="Genomic_DNA"/>
</dbReference>
<dbReference type="OrthoDB" id="3066350at2759"/>
<feature type="compositionally biased region" description="Basic and acidic residues" evidence="1">
    <location>
        <begin position="383"/>
        <end position="397"/>
    </location>
</feature>
<protein>
    <submittedName>
        <fullName evidence="2">Uncharacterized protein</fullName>
    </submittedName>
</protein>
<name>A0A8H6ZH72_9AGAR</name>
<feature type="compositionally biased region" description="Acidic residues" evidence="1">
    <location>
        <begin position="416"/>
        <end position="425"/>
    </location>
</feature>
<feature type="compositionally biased region" description="Basic residues" evidence="1">
    <location>
        <begin position="399"/>
        <end position="411"/>
    </location>
</feature>
<feature type="region of interest" description="Disordered" evidence="1">
    <location>
        <begin position="154"/>
        <end position="182"/>
    </location>
</feature>
<dbReference type="AlphaFoldDB" id="A0A8H6ZH72"/>
<feature type="compositionally biased region" description="Low complexity" evidence="1">
    <location>
        <begin position="621"/>
        <end position="634"/>
    </location>
</feature>
<evidence type="ECO:0000313" key="3">
    <source>
        <dbReference type="Proteomes" id="UP000623467"/>
    </source>
</evidence>